<evidence type="ECO:0000313" key="7">
    <source>
        <dbReference type="Proteomes" id="UP000827724"/>
    </source>
</evidence>
<dbReference type="GO" id="GO:0016887">
    <property type="term" value="F:ATP hydrolysis activity"/>
    <property type="evidence" value="ECO:0007669"/>
    <property type="project" value="InterPro"/>
</dbReference>
<gene>
    <name evidence="6" type="ORF">Trco_003857</name>
</gene>
<organism evidence="6 7">
    <name type="scientific">Trichoderma cornu-damae</name>
    <dbReference type="NCBI Taxonomy" id="654480"/>
    <lineage>
        <taxon>Eukaryota</taxon>
        <taxon>Fungi</taxon>
        <taxon>Dikarya</taxon>
        <taxon>Ascomycota</taxon>
        <taxon>Pezizomycotina</taxon>
        <taxon>Sordariomycetes</taxon>
        <taxon>Hypocreomycetidae</taxon>
        <taxon>Hypocreales</taxon>
        <taxon>Hypocreaceae</taxon>
        <taxon>Trichoderma</taxon>
    </lineage>
</organism>
<dbReference type="InterPro" id="IPR032781">
    <property type="entry name" value="ABC_tran_Xtn"/>
</dbReference>
<dbReference type="InterPro" id="IPR027417">
    <property type="entry name" value="P-loop_NTPase"/>
</dbReference>
<feature type="region of interest" description="Disordered" evidence="4">
    <location>
        <begin position="682"/>
        <end position="707"/>
    </location>
</feature>
<feature type="compositionally biased region" description="Acidic residues" evidence="4">
    <location>
        <begin position="683"/>
        <end position="703"/>
    </location>
</feature>
<dbReference type="AlphaFoldDB" id="A0A9P8QLV6"/>
<dbReference type="Pfam" id="PF00005">
    <property type="entry name" value="ABC_tran"/>
    <property type="match status" value="2"/>
</dbReference>
<evidence type="ECO:0000256" key="1">
    <source>
        <dbReference type="ARBA" id="ARBA00022737"/>
    </source>
</evidence>
<dbReference type="InterPro" id="IPR050611">
    <property type="entry name" value="ABCF"/>
</dbReference>
<keyword evidence="2" id="KW-0547">Nucleotide-binding</keyword>
<name>A0A9P8QLV6_9HYPO</name>
<keyword evidence="3" id="KW-0067">ATP-binding</keyword>
<dbReference type="GO" id="GO:0005524">
    <property type="term" value="F:ATP binding"/>
    <property type="evidence" value="ECO:0007669"/>
    <property type="project" value="UniProtKB-KW"/>
</dbReference>
<feature type="domain" description="ABC transporter" evidence="5">
    <location>
        <begin position="488"/>
        <end position="712"/>
    </location>
</feature>
<keyword evidence="1" id="KW-0677">Repeat</keyword>
<dbReference type="CDD" id="cd03221">
    <property type="entry name" value="ABCF_EF-3"/>
    <property type="match status" value="1"/>
</dbReference>
<keyword evidence="7" id="KW-1185">Reference proteome</keyword>
<dbReference type="OrthoDB" id="2110130at2759"/>
<evidence type="ECO:0000259" key="5">
    <source>
        <dbReference type="PROSITE" id="PS50893"/>
    </source>
</evidence>
<protein>
    <recommendedName>
        <fullName evidence="5">ABC transporter domain-containing protein</fullName>
    </recommendedName>
</protein>
<dbReference type="InterPro" id="IPR003439">
    <property type="entry name" value="ABC_transporter-like_ATP-bd"/>
</dbReference>
<accession>A0A9P8QLV6</accession>
<proteinExistence type="predicted"/>
<feature type="domain" description="ABC transporter" evidence="5">
    <location>
        <begin position="31"/>
        <end position="387"/>
    </location>
</feature>
<dbReference type="Gene3D" id="3.40.50.300">
    <property type="entry name" value="P-loop containing nucleotide triphosphate hydrolases"/>
    <property type="match status" value="2"/>
</dbReference>
<comment type="caution">
    <text evidence="6">The sequence shown here is derived from an EMBL/GenBank/DDBJ whole genome shotgun (WGS) entry which is preliminary data.</text>
</comment>
<dbReference type="PANTHER" id="PTHR19211:SF135">
    <property type="entry name" value="ATPASE, PUTATIVE (AFU_ORTHOLOGUE AFUA_1G16440)-RELATED"/>
    <property type="match status" value="1"/>
</dbReference>
<evidence type="ECO:0000256" key="4">
    <source>
        <dbReference type="SAM" id="MobiDB-lite"/>
    </source>
</evidence>
<evidence type="ECO:0000256" key="2">
    <source>
        <dbReference type="ARBA" id="ARBA00022741"/>
    </source>
</evidence>
<dbReference type="Pfam" id="PF12848">
    <property type="entry name" value="ABC_tran_Xtn"/>
    <property type="match status" value="1"/>
</dbReference>
<sequence>MTSMAAESVATILCTAKQTRFNIGNTSYRELDIDGLTIVVTSGENADKPEKAAGKPKGKSKSQGLEILSNAKLRLKPGQRYALVGRNGTGKSTLLRAIARKLIPGIPEGSRIALLQQTRLTEPDGDDGTGEESKGEGTVLQEVIERATARSLVEREIKVLSDGVDASDPYAPVRALRGLKHEKLQKRLFLVDKEARLRSGARGLQARKALVAFEKIVADSQALLDQADDEISAEALQAETQEAADMLADLQSQVEPSRLAQIEVQARGILAGLGFTGAYMEKPLSSLSGGWHMRTALASALLQEADILILDEPTNFLDLLGIVWLQRYLQSLADKEKPPTLILVSHDRDFVSLCTDLLILKDKQLTYFHGDVQTYERSQSERRQWLVKMKEAQDKQKAHMEKTIAQNLKAGRANDDQHKIRQAKSRQKKLDDRWGMQVSAKGTRFKLNRDLAGFFLTSREGVEIPPEQRPVVISLPEPPELRFPGSLISLEKASYRYSRRSPMILDDVTLTVGMGDRIGILGLNGAGKSTLVKLLVEESSPSSGTVAAHPRLRLGYYSQHAVEELKAIGRDEQDLTSLALLTREAAGALGEGEIRGLLGTLGLPGRLASDVPVSKLSGGQLVRCQLARLFWRRPQCLVLDEVTTHLDYETVTALREALSEWEGAVVLVSHDRWFMRGAIQGQVEDEGGGGDEDGDPEEEEEEETARRRVVYRLKGGGLTELKNGVDDFERIMDRRVKKLLEGL</sequence>
<dbReference type="PROSITE" id="PS50893">
    <property type="entry name" value="ABC_TRANSPORTER_2"/>
    <property type="match status" value="2"/>
</dbReference>
<dbReference type="SMART" id="SM00382">
    <property type="entry name" value="AAA"/>
    <property type="match status" value="2"/>
</dbReference>
<evidence type="ECO:0000313" key="6">
    <source>
        <dbReference type="EMBL" id="KAH6607544.1"/>
    </source>
</evidence>
<evidence type="ECO:0000256" key="3">
    <source>
        <dbReference type="ARBA" id="ARBA00022840"/>
    </source>
</evidence>
<dbReference type="EMBL" id="JAIWOZ010000003">
    <property type="protein sequence ID" value="KAH6607544.1"/>
    <property type="molecule type" value="Genomic_DNA"/>
</dbReference>
<reference evidence="6" key="1">
    <citation type="submission" date="2021-08" db="EMBL/GenBank/DDBJ databases">
        <title>Chromosome-Level Trichoderma cornu-damae using Hi-C Data.</title>
        <authorList>
            <person name="Kim C.S."/>
        </authorList>
    </citation>
    <scope>NUCLEOTIDE SEQUENCE</scope>
    <source>
        <strain evidence="6">KA19-0412C</strain>
    </source>
</reference>
<dbReference type="PANTHER" id="PTHR19211">
    <property type="entry name" value="ATP-BINDING TRANSPORT PROTEIN-RELATED"/>
    <property type="match status" value="1"/>
</dbReference>
<dbReference type="Proteomes" id="UP000827724">
    <property type="component" value="Unassembled WGS sequence"/>
</dbReference>
<dbReference type="SUPFAM" id="SSF52540">
    <property type="entry name" value="P-loop containing nucleoside triphosphate hydrolases"/>
    <property type="match status" value="2"/>
</dbReference>
<dbReference type="InterPro" id="IPR003593">
    <property type="entry name" value="AAA+_ATPase"/>
</dbReference>